<organism evidence="2 3">
    <name type="scientific">Molossus molossus</name>
    <name type="common">Pallas' mastiff bat</name>
    <name type="synonym">Vespertilio molossus</name>
    <dbReference type="NCBI Taxonomy" id="27622"/>
    <lineage>
        <taxon>Eukaryota</taxon>
        <taxon>Metazoa</taxon>
        <taxon>Chordata</taxon>
        <taxon>Craniata</taxon>
        <taxon>Vertebrata</taxon>
        <taxon>Euteleostomi</taxon>
        <taxon>Mammalia</taxon>
        <taxon>Eutheria</taxon>
        <taxon>Laurasiatheria</taxon>
        <taxon>Chiroptera</taxon>
        <taxon>Yangochiroptera</taxon>
        <taxon>Molossidae</taxon>
        <taxon>Molossus</taxon>
    </lineage>
</organism>
<comment type="caution">
    <text evidence="2">The sequence shown here is derived from an EMBL/GenBank/DDBJ whole genome shotgun (WGS) entry which is preliminary data.</text>
</comment>
<dbReference type="Proteomes" id="UP000550707">
    <property type="component" value="Unassembled WGS sequence"/>
</dbReference>
<reference evidence="2 3" key="1">
    <citation type="journal article" date="2020" name="Nature">
        <title>Six reference-quality genomes reveal evolution of bat adaptations.</title>
        <authorList>
            <person name="Jebb D."/>
            <person name="Huang Z."/>
            <person name="Pippel M."/>
            <person name="Hughes G.M."/>
            <person name="Lavrichenko K."/>
            <person name="Devanna P."/>
            <person name="Winkler S."/>
            <person name="Jermiin L.S."/>
            <person name="Skirmuntt E.C."/>
            <person name="Katzourakis A."/>
            <person name="Burkitt-Gray L."/>
            <person name="Ray D.A."/>
            <person name="Sullivan K.A.M."/>
            <person name="Roscito J.G."/>
            <person name="Kirilenko B.M."/>
            <person name="Davalos L.M."/>
            <person name="Corthals A.P."/>
            <person name="Power M.L."/>
            <person name="Jones G."/>
            <person name="Ransome R.D."/>
            <person name="Dechmann D.K.N."/>
            <person name="Locatelli A.G."/>
            <person name="Puechmaille S.J."/>
            <person name="Fedrigo O."/>
            <person name="Jarvis E.D."/>
            <person name="Hiller M."/>
            <person name="Vernes S.C."/>
            <person name="Myers E.W."/>
            <person name="Teeling E.C."/>
        </authorList>
    </citation>
    <scope>NUCLEOTIDE SEQUENCE [LARGE SCALE GENOMIC DNA]</scope>
    <source>
        <strain evidence="2">MMolMol1</strain>
        <tissue evidence="2">Muscle</tissue>
    </source>
</reference>
<keyword evidence="3" id="KW-1185">Reference proteome</keyword>
<evidence type="ECO:0000313" key="2">
    <source>
        <dbReference type="EMBL" id="KAF6413542.1"/>
    </source>
</evidence>
<dbReference type="AlphaFoldDB" id="A0A7J8CS04"/>
<dbReference type="EMBL" id="JACASF010000020">
    <property type="protein sequence ID" value="KAF6413542.1"/>
    <property type="molecule type" value="Genomic_DNA"/>
</dbReference>
<gene>
    <name evidence="2" type="ORF">HJG59_009747</name>
</gene>
<dbReference type="InParanoid" id="A0A7J8CS04"/>
<feature type="region of interest" description="Disordered" evidence="1">
    <location>
        <begin position="135"/>
        <end position="162"/>
    </location>
</feature>
<accession>A0A7J8CS04</accession>
<feature type="region of interest" description="Disordered" evidence="1">
    <location>
        <begin position="1"/>
        <end position="30"/>
    </location>
</feature>
<name>A0A7J8CS04_MOLMO</name>
<protein>
    <submittedName>
        <fullName evidence="2">Uncharacterized protein</fullName>
    </submittedName>
</protein>
<evidence type="ECO:0000256" key="1">
    <source>
        <dbReference type="SAM" id="MobiDB-lite"/>
    </source>
</evidence>
<sequence>MREPALAKNGGRALVSHTRQGRRCRHETGRMKSKLSTEVSKEPTRAFCLKAWGSQPLVFAPGTDQKQIDRRPKITQVWPEKSCDLSTFKSVAIQPLKQRFTCLLCKEPAGKYFRLCGSRGHGPTSYVGRIHHYVNRGDRKAPPPTKTRYLPSPPPGSQSVSR</sequence>
<evidence type="ECO:0000313" key="3">
    <source>
        <dbReference type="Proteomes" id="UP000550707"/>
    </source>
</evidence>
<proteinExistence type="predicted"/>